<organism evidence="1">
    <name type="scientific">Myoviridae sp. ctj994</name>
    <dbReference type="NCBI Taxonomy" id="2825160"/>
    <lineage>
        <taxon>Viruses</taxon>
        <taxon>Duplodnaviria</taxon>
        <taxon>Heunggongvirae</taxon>
        <taxon>Uroviricota</taxon>
        <taxon>Caudoviricetes</taxon>
    </lineage>
</organism>
<sequence>MIKKIISVSQMAAVLGISLTAVREGIAIGKFPFAYAWQSPGKKSRAFVIDKEGFKTYLMNALGWDLKIINAEFKAAHIQ</sequence>
<name>A0A8S5NXV3_9CAUD</name>
<reference evidence="1" key="1">
    <citation type="journal article" date="2021" name="Proc. Natl. Acad. Sci. U.S.A.">
        <title>A Catalog of Tens of Thousands of Viruses from Human Metagenomes Reveals Hidden Associations with Chronic Diseases.</title>
        <authorList>
            <person name="Tisza M.J."/>
            <person name="Buck C.B."/>
        </authorList>
    </citation>
    <scope>NUCLEOTIDE SEQUENCE</scope>
    <source>
        <strain evidence="1">Ctj994</strain>
    </source>
</reference>
<proteinExistence type="predicted"/>
<evidence type="ECO:0000313" key="1">
    <source>
        <dbReference type="EMBL" id="DAD99247.1"/>
    </source>
</evidence>
<protein>
    <submittedName>
        <fullName evidence="1">Pyocin activator protein PrtN</fullName>
    </submittedName>
</protein>
<accession>A0A8S5NXV3</accession>
<dbReference type="EMBL" id="BK015278">
    <property type="protein sequence ID" value="DAD99247.1"/>
    <property type="molecule type" value="Genomic_DNA"/>
</dbReference>